<evidence type="ECO:0000313" key="1">
    <source>
        <dbReference type="EMBL" id="AFZ79250.1"/>
    </source>
</evidence>
<name>L0AUL8_THEEQ</name>
<accession>L0AUL8</accession>
<keyword evidence="2" id="KW-1185">Reference proteome</keyword>
<reference evidence="1 2" key="1">
    <citation type="journal article" date="2012" name="BMC Genomics">
        <title>Comparative genomic analysis and phylogenetic position of Theileria equi.</title>
        <authorList>
            <person name="Kappmeyer L.S."/>
            <person name="Thiagarajan M."/>
            <person name="Herndon D.R."/>
            <person name="Ramsay J.D."/>
            <person name="Caler E."/>
            <person name="Djikeng A."/>
            <person name="Gillespie J.J."/>
            <person name="Lau A.O."/>
            <person name="Roalson E.H."/>
            <person name="Silva J.C."/>
            <person name="Silva M.G."/>
            <person name="Suarez C.E."/>
            <person name="Ueti M.W."/>
            <person name="Nene V.M."/>
            <person name="Mealey R.H."/>
            <person name="Knowles D.P."/>
            <person name="Brayton K.A."/>
        </authorList>
    </citation>
    <scope>NUCLEOTIDE SEQUENCE [LARGE SCALE GENOMIC DNA]</scope>
    <source>
        <strain evidence="1 2">WA</strain>
    </source>
</reference>
<dbReference type="RefSeq" id="XP_004828916.1">
    <property type="nucleotide sequence ID" value="XM_004828859.1"/>
</dbReference>
<sequence>MSGRNTLKLKLDISKKCGEGDSQCSCSPKPDGIKVSKVTGITNANGFVALVHKSDKPFKLLQSLGDDEQLKNDIPSVKTVAVYYWDGDDDFKRPLLLEVETSSGGKQYYYKYEQDECEAQNDTSTWKYNPGNHSLQERLDDRYCGRNHAIPFDIKELTKNHATGRSACLKKTRSITESTSPPQPHPGGGYTIQEYEVNGSDTKISRVTFGGQDTRGIDPKNDEISKIRLFIQNNVSSGPPLMLQFMKQDGDSKWFYNQNSDGTDWGSVDNHSKFYGPGDEPTEKLTTALDDVRCVRDSAVTLNLSFENSETHSSGTKYCCRYHDTSVKKVTVTPVQISCMVKDHPSSKLTAYKHSIESNMKLAGIKYYVGSSSNNNDRKNITGPGLDFPISAPVTISAFYCNENGNGPVLIYVDSKGNAAKGWFKKGGTQDSEDWTPVPSNLDSITPDNFSTLNREQWKVFVGLLKGAGCNELKECPPDNSSKWIKIGSGVTSTVGTGGAAYGGWYAWVNYFLDPLVRLI</sequence>
<dbReference type="VEuPathDB" id="PiroplasmaDB:BEWA_020970"/>
<gene>
    <name evidence="1" type="ORF">BEWA_020970</name>
</gene>
<dbReference type="KEGG" id="beq:BEWA_020970"/>
<organism evidence="1 2">
    <name type="scientific">Theileria equi strain WA</name>
    <dbReference type="NCBI Taxonomy" id="1537102"/>
    <lineage>
        <taxon>Eukaryota</taxon>
        <taxon>Sar</taxon>
        <taxon>Alveolata</taxon>
        <taxon>Apicomplexa</taxon>
        <taxon>Aconoidasida</taxon>
        <taxon>Piroplasmida</taxon>
        <taxon>Theileriidae</taxon>
        <taxon>Theileria</taxon>
    </lineage>
</organism>
<evidence type="ECO:0000313" key="2">
    <source>
        <dbReference type="Proteomes" id="UP000031512"/>
    </source>
</evidence>
<protein>
    <submittedName>
        <fullName evidence="1">Uncharacterized protein</fullName>
    </submittedName>
</protein>
<dbReference type="AlphaFoldDB" id="L0AUL8"/>
<dbReference type="Proteomes" id="UP000031512">
    <property type="component" value="Chromosome 1"/>
</dbReference>
<proteinExistence type="predicted"/>
<dbReference type="GeneID" id="15803671"/>
<dbReference type="EMBL" id="CP001669">
    <property type="protein sequence ID" value="AFZ79250.1"/>
    <property type="molecule type" value="Genomic_DNA"/>
</dbReference>